<sequence>MQAHFIKTPTGFAFEFPEHVLKERIVKVEIPPEFRKYLRDRLFCFLGKTINVFQWERSPNPTAVIFLDHHPHSFFDMPEIRPIPPELGIYFHNALSCLDFPKVMCITEPDTDNIQIELILMK</sequence>
<protein>
    <submittedName>
        <fullName evidence="1">Uncharacterized protein</fullName>
    </submittedName>
</protein>
<dbReference type="AlphaFoldDB" id="A0A635R8D0"/>
<comment type="caution">
    <text evidence="1">The sequence shown here is derived from an EMBL/GenBank/DDBJ whole genome shotgun (WGS) entry which is preliminary data.</text>
</comment>
<reference evidence="1" key="1">
    <citation type="submission" date="2018-07" db="EMBL/GenBank/DDBJ databases">
        <authorList>
            <person name="Ashton P.M."/>
            <person name="Dallman T."/>
            <person name="Nair S."/>
            <person name="De Pinna E."/>
            <person name="Peters T."/>
            <person name="Grant K."/>
        </authorList>
    </citation>
    <scope>NUCLEOTIDE SEQUENCE</scope>
    <source>
        <strain evidence="1">368335</strain>
    </source>
</reference>
<name>A0A635R8D0_SALET</name>
<proteinExistence type="predicted"/>
<gene>
    <name evidence="1" type="ORF">CB695_16570</name>
</gene>
<evidence type="ECO:0000313" key="1">
    <source>
        <dbReference type="EMBL" id="EDH8303084.1"/>
    </source>
</evidence>
<dbReference type="EMBL" id="AAMIYH010000015">
    <property type="protein sequence ID" value="EDH8303084.1"/>
    <property type="molecule type" value="Genomic_DNA"/>
</dbReference>
<organism evidence="1">
    <name type="scientific">Salmonella enterica subsp. enterica serovar Chester</name>
    <dbReference type="NCBI Taxonomy" id="149386"/>
    <lineage>
        <taxon>Bacteria</taxon>
        <taxon>Pseudomonadati</taxon>
        <taxon>Pseudomonadota</taxon>
        <taxon>Gammaproteobacteria</taxon>
        <taxon>Enterobacterales</taxon>
        <taxon>Enterobacteriaceae</taxon>
        <taxon>Salmonella</taxon>
    </lineage>
</organism>
<accession>A0A635R8D0</accession>